<dbReference type="Pfam" id="PF00173">
    <property type="entry name" value="Cyt-b5"/>
    <property type="match status" value="1"/>
</dbReference>
<keyword evidence="1 5" id="KW-0349">Heme</keyword>
<feature type="region of interest" description="Disordered" evidence="6">
    <location>
        <begin position="1"/>
        <end position="27"/>
    </location>
</feature>
<evidence type="ECO:0000256" key="2">
    <source>
        <dbReference type="ARBA" id="ARBA00022723"/>
    </source>
</evidence>
<evidence type="ECO:0000256" key="6">
    <source>
        <dbReference type="SAM" id="MobiDB-lite"/>
    </source>
</evidence>
<organism evidence="8 9">
    <name type="scientific">Panagrolaimus superbus</name>
    <dbReference type="NCBI Taxonomy" id="310955"/>
    <lineage>
        <taxon>Eukaryota</taxon>
        <taxon>Metazoa</taxon>
        <taxon>Ecdysozoa</taxon>
        <taxon>Nematoda</taxon>
        <taxon>Chromadorea</taxon>
        <taxon>Rhabditida</taxon>
        <taxon>Tylenchina</taxon>
        <taxon>Panagrolaimomorpha</taxon>
        <taxon>Panagrolaimoidea</taxon>
        <taxon>Panagrolaimidae</taxon>
        <taxon>Panagrolaimus</taxon>
    </lineage>
</organism>
<dbReference type="PROSITE" id="PS50255">
    <property type="entry name" value="CYTOCHROME_B5_2"/>
    <property type="match status" value="1"/>
</dbReference>
<dbReference type="PROSITE" id="PS00191">
    <property type="entry name" value="CYTOCHROME_B5_1"/>
    <property type="match status" value="1"/>
</dbReference>
<dbReference type="Proteomes" id="UP000887577">
    <property type="component" value="Unplaced"/>
</dbReference>
<keyword evidence="2 5" id="KW-0479">Metal-binding</keyword>
<keyword evidence="3 5" id="KW-0408">Iron</keyword>
<dbReference type="GO" id="GO:0046872">
    <property type="term" value="F:metal ion binding"/>
    <property type="evidence" value="ECO:0007669"/>
    <property type="project" value="UniProtKB-UniRule"/>
</dbReference>
<dbReference type="InterPro" id="IPR050668">
    <property type="entry name" value="Cytochrome_b5"/>
</dbReference>
<reference evidence="9" key="1">
    <citation type="submission" date="2022-11" db="UniProtKB">
        <authorList>
            <consortium name="WormBaseParasite"/>
        </authorList>
    </citation>
    <scope>IDENTIFICATION</scope>
</reference>
<dbReference type="InterPro" id="IPR018506">
    <property type="entry name" value="Cyt_B5_heme-BS"/>
</dbReference>
<evidence type="ECO:0000256" key="4">
    <source>
        <dbReference type="ARBA" id="ARBA00038168"/>
    </source>
</evidence>
<evidence type="ECO:0000313" key="8">
    <source>
        <dbReference type="Proteomes" id="UP000887577"/>
    </source>
</evidence>
<dbReference type="PANTHER" id="PTHR19359:SF95">
    <property type="entry name" value="CYTOCHROME B5 TYPE B"/>
    <property type="match status" value="1"/>
</dbReference>
<accession>A0A914XUY6</accession>
<evidence type="ECO:0000256" key="1">
    <source>
        <dbReference type="ARBA" id="ARBA00022617"/>
    </source>
</evidence>
<protein>
    <submittedName>
        <fullName evidence="9">Cytochrome b5 heme-binding domain-containing protein</fullName>
    </submittedName>
</protein>
<dbReference type="SUPFAM" id="SSF55856">
    <property type="entry name" value="Cytochrome b5-like heme/steroid binding domain"/>
    <property type="match status" value="1"/>
</dbReference>
<evidence type="ECO:0000259" key="7">
    <source>
        <dbReference type="PROSITE" id="PS50255"/>
    </source>
</evidence>
<name>A0A914XUY6_9BILA</name>
<evidence type="ECO:0000256" key="3">
    <source>
        <dbReference type="ARBA" id="ARBA00023004"/>
    </source>
</evidence>
<dbReference type="InterPro" id="IPR036400">
    <property type="entry name" value="Cyt_B5-like_heme/steroid_sf"/>
</dbReference>
<dbReference type="GO" id="GO:0020037">
    <property type="term" value="F:heme binding"/>
    <property type="evidence" value="ECO:0007669"/>
    <property type="project" value="UniProtKB-UniRule"/>
</dbReference>
<dbReference type="SMART" id="SM01117">
    <property type="entry name" value="Cyt-b5"/>
    <property type="match status" value="1"/>
</dbReference>
<proteinExistence type="inferred from homology"/>
<dbReference type="WBParaSite" id="PSU_v2.g11753.t1">
    <property type="protein sequence ID" value="PSU_v2.g11753.t1"/>
    <property type="gene ID" value="PSU_v2.g11753"/>
</dbReference>
<sequence length="78" mass="8745">MGSSLSREKYESLKMNESGGPKKDKDEKFYTKNEILKHNSKDSLWIIFDGKICDLTEYLDSHPGGSALLRYAGKVGGM</sequence>
<evidence type="ECO:0000256" key="5">
    <source>
        <dbReference type="RuleBase" id="RU362121"/>
    </source>
</evidence>
<evidence type="ECO:0000313" key="9">
    <source>
        <dbReference type="WBParaSite" id="PSU_v2.g11753.t1"/>
    </source>
</evidence>
<comment type="similarity">
    <text evidence="4 5">Belongs to the cytochrome b5 family.</text>
</comment>
<dbReference type="PANTHER" id="PTHR19359">
    <property type="entry name" value="CYTOCHROME B5"/>
    <property type="match status" value="1"/>
</dbReference>
<keyword evidence="8" id="KW-1185">Reference proteome</keyword>
<dbReference type="AlphaFoldDB" id="A0A914XUY6"/>
<feature type="domain" description="Cytochrome b5 heme-binding" evidence="7">
    <location>
        <begin position="27"/>
        <end position="74"/>
    </location>
</feature>
<dbReference type="InterPro" id="IPR001199">
    <property type="entry name" value="Cyt_B5-like_heme/steroid-bd"/>
</dbReference>
<dbReference type="GO" id="GO:0016020">
    <property type="term" value="C:membrane"/>
    <property type="evidence" value="ECO:0007669"/>
    <property type="project" value="TreeGrafter"/>
</dbReference>
<dbReference type="Gene3D" id="3.10.120.10">
    <property type="entry name" value="Cytochrome b5-like heme/steroid binding domain"/>
    <property type="match status" value="1"/>
</dbReference>